<reference evidence="1" key="1">
    <citation type="submission" date="2006-03" db="EMBL/GenBank/DDBJ databases">
        <title>Complete sequence of Rhodopseudomonas palustris BisB18.</title>
        <authorList>
            <consortium name="US DOE Joint Genome Institute"/>
            <person name="Copeland A."/>
            <person name="Lucas S."/>
            <person name="Lapidus A."/>
            <person name="Barry K."/>
            <person name="Detter J.C."/>
            <person name="Glavina del Rio T."/>
            <person name="Hammon N."/>
            <person name="Israni S."/>
            <person name="Dalin E."/>
            <person name="Tice H."/>
            <person name="Pitluck S."/>
            <person name="Chain P."/>
            <person name="Malfatti S."/>
            <person name="Shin M."/>
            <person name="Vergez L."/>
            <person name="Schmutz J."/>
            <person name="Larimer F."/>
            <person name="Land M."/>
            <person name="Hauser L."/>
            <person name="Pelletier D.A."/>
            <person name="Kyrpides N."/>
            <person name="Anderson I."/>
            <person name="Oda Y."/>
            <person name="Harwood C.S."/>
            <person name="Richardson P."/>
        </authorList>
    </citation>
    <scope>NUCLEOTIDE SEQUENCE [LARGE SCALE GENOMIC DNA]</scope>
    <source>
        <strain evidence="1">BisB18</strain>
    </source>
</reference>
<proteinExistence type="predicted"/>
<dbReference type="KEGG" id="rpc:RPC_3344"/>
<organism evidence="1">
    <name type="scientific">Rhodopseudomonas palustris (strain BisB18)</name>
    <dbReference type="NCBI Taxonomy" id="316056"/>
    <lineage>
        <taxon>Bacteria</taxon>
        <taxon>Pseudomonadati</taxon>
        <taxon>Pseudomonadota</taxon>
        <taxon>Alphaproteobacteria</taxon>
        <taxon>Hyphomicrobiales</taxon>
        <taxon>Nitrobacteraceae</taxon>
        <taxon>Rhodopseudomonas</taxon>
    </lineage>
</organism>
<sequence length="82" mass="9627">MKYPLCGPDRLSPFRTACQHSIARFRDDFAEPKAQRCVVRGCRTRRPEPRPQRMKKVIELPVRSEGGLIRYDFNGLFECSER</sequence>
<dbReference type="AlphaFoldDB" id="Q211Q0"/>
<gene>
    <name evidence="1" type="ordered locus">RPC_3344</name>
</gene>
<protein>
    <submittedName>
        <fullName evidence="1">Uncharacterized protein</fullName>
    </submittedName>
</protein>
<name>Q211Q0_RHOPB</name>
<dbReference type="HOGENOM" id="CLU_2556068_0_0_5"/>
<dbReference type="EMBL" id="CP000301">
    <property type="protein sequence ID" value="ABD88886.1"/>
    <property type="molecule type" value="Genomic_DNA"/>
</dbReference>
<dbReference type="STRING" id="316056.RPC_3344"/>
<accession>Q211Q0</accession>
<evidence type="ECO:0000313" key="1">
    <source>
        <dbReference type="EMBL" id="ABD88886.1"/>
    </source>
</evidence>